<feature type="region of interest" description="Disordered" evidence="1">
    <location>
        <begin position="81"/>
        <end position="105"/>
    </location>
</feature>
<dbReference type="AlphaFoldDB" id="A0AAD3R3M2"/>
<protein>
    <submittedName>
        <fullName evidence="2">Zinc finger protein 286A-like isoform X1</fullName>
    </submittedName>
</protein>
<feature type="region of interest" description="Disordered" evidence="1">
    <location>
        <begin position="262"/>
        <end position="281"/>
    </location>
</feature>
<proteinExistence type="predicted"/>
<comment type="caution">
    <text evidence="2">The sequence shown here is derived from an EMBL/GenBank/DDBJ whole genome shotgun (WGS) entry which is preliminary data.</text>
</comment>
<accession>A0AAD3R3M2</accession>
<feature type="compositionally biased region" description="Basic and acidic residues" evidence="1">
    <location>
        <begin position="136"/>
        <end position="161"/>
    </location>
</feature>
<reference evidence="2" key="1">
    <citation type="submission" date="2022-08" db="EMBL/GenBank/DDBJ databases">
        <title>Genome sequencing of akame (Lates japonicus).</title>
        <authorList>
            <person name="Hashiguchi Y."/>
            <person name="Takahashi H."/>
        </authorList>
    </citation>
    <scope>NUCLEOTIDE SEQUENCE</scope>
    <source>
        <strain evidence="2">Kochi</strain>
    </source>
</reference>
<gene>
    <name evidence="2" type="ORF">AKAME5_000692800</name>
</gene>
<evidence type="ECO:0000313" key="3">
    <source>
        <dbReference type="Proteomes" id="UP001279410"/>
    </source>
</evidence>
<feature type="region of interest" description="Disordered" evidence="1">
    <location>
        <begin position="374"/>
        <end position="410"/>
    </location>
</feature>
<sequence>MSTIQCLRKFIEERLGAAAEEIFGVFEKIVVKYEDEIERQRRLLDNVLKPEIKLYKIDLRQQDVAKEEEEVAEQQLCYQEKNISLDQEDPEPPQIKEEQEELCTNQEGEQLVLKQEDDTFLLAPISGESDYSEPEPSDHQHPSHNSHVVESEDRDEGKHGDSVSARNAETKSKKRHHKGNIHSNHAHNSTMSKMNPNTCTVQCLRKFVNERLTAATDEIFRVFEKTIVEYEEEIDRQRRLLEIVWKPEIRIRRIELSKEGEVPGHQQLCNQERNSSLDQEDPELPQIKEEQEELCTILTFREFVNERLTAAAEEILGVFEKTIVVYEEEIDRQRKLLDVVLKPEIKLDRKDVSQSSECNEELLLDQLQLCNQERNSSLDQEDPEVPQTVGSNFNARVKVTPDSASTDNCP</sequence>
<feature type="compositionally biased region" description="Polar residues" evidence="1">
    <location>
        <begin position="181"/>
        <end position="196"/>
    </location>
</feature>
<feature type="compositionally biased region" description="Polar residues" evidence="1">
    <location>
        <begin position="267"/>
        <end position="277"/>
    </location>
</feature>
<evidence type="ECO:0000313" key="2">
    <source>
        <dbReference type="EMBL" id="GLD54288.1"/>
    </source>
</evidence>
<keyword evidence="3" id="KW-1185">Reference proteome</keyword>
<feature type="region of interest" description="Disordered" evidence="1">
    <location>
        <begin position="126"/>
        <end position="196"/>
    </location>
</feature>
<dbReference type="Proteomes" id="UP001279410">
    <property type="component" value="Unassembled WGS sequence"/>
</dbReference>
<name>A0AAD3R3M2_LATJO</name>
<evidence type="ECO:0000256" key="1">
    <source>
        <dbReference type="SAM" id="MobiDB-lite"/>
    </source>
</evidence>
<organism evidence="2 3">
    <name type="scientific">Lates japonicus</name>
    <name type="common">Japanese lates</name>
    <dbReference type="NCBI Taxonomy" id="270547"/>
    <lineage>
        <taxon>Eukaryota</taxon>
        <taxon>Metazoa</taxon>
        <taxon>Chordata</taxon>
        <taxon>Craniata</taxon>
        <taxon>Vertebrata</taxon>
        <taxon>Euteleostomi</taxon>
        <taxon>Actinopterygii</taxon>
        <taxon>Neopterygii</taxon>
        <taxon>Teleostei</taxon>
        <taxon>Neoteleostei</taxon>
        <taxon>Acanthomorphata</taxon>
        <taxon>Carangaria</taxon>
        <taxon>Carangaria incertae sedis</taxon>
        <taxon>Centropomidae</taxon>
        <taxon>Lates</taxon>
    </lineage>
</organism>
<dbReference type="EMBL" id="BRZM01000019">
    <property type="protein sequence ID" value="GLD54288.1"/>
    <property type="molecule type" value="Genomic_DNA"/>
</dbReference>